<evidence type="ECO:0000313" key="2">
    <source>
        <dbReference type="Proteomes" id="UP001196248"/>
    </source>
</evidence>
<accession>A0ABS6ITM5</accession>
<protein>
    <submittedName>
        <fullName evidence="1">Uncharacterized protein</fullName>
    </submittedName>
</protein>
<reference evidence="1 2" key="1">
    <citation type="submission" date="2021-06" db="EMBL/GenBank/DDBJ databases">
        <title>Limosilactobacillus angelus sp. nov., isolated from the human vagina.</title>
        <authorList>
            <person name="Chen Y.-S."/>
        </authorList>
    </citation>
    <scope>NUCLEOTIDE SEQUENCE [LARGE SCALE GENOMIC DNA]</scope>
    <source>
        <strain evidence="1 2">P5L02</strain>
    </source>
</reference>
<name>A0ABS6ITM5_9LACO</name>
<evidence type="ECO:0000313" key="1">
    <source>
        <dbReference type="EMBL" id="MBU9694880.1"/>
    </source>
</evidence>
<dbReference type="Proteomes" id="UP001196248">
    <property type="component" value="Unassembled WGS sequence"/>
</dbReference>
<proteinExistence type="predicted"/>
<organism evidence="1 2">
    <name type="scientific">Limosilactobacillus portuensis</name>
    <dbReference type="NCBI Taxonomy" id="2742601"/>
    <lineage>
        <taxon>Bacteria</taxon>
        <taxon>Bacillati</taxon>
        <taxon>Bacillota</taxon>
        <taxon>Bacilli</taxon>
        <taxon>Lactobacillales</taxon>
        <taxon>Lactobacillaceae</taxon>
        <taxon>Limosilactobacillus</taxon>
    </lineage>
</organism>
<sequence length="335" mass="39486">MSVYEEAYSTELKKYVSALEANYEYSKGNIKLGKFQCCDNCKFPLICANLKIDFTERLNTTKHRRPYFTPADRNARHSKNCNIKKRIVLRYDKKYEQSDTFLEEGKEFRVNYDPTNGLVINSSRPSTNSAISFQNNGNMKNSMKKKYNFQSKQVGTTKKHIIQSRNGFKDMVEIFTLYKMGILTDISLYDRNNNPLNFNSFFINTNRASKVSPFKIVDEGKNLFYYGQAYAHFSKKDKKIIILKFSNKVKINGKNIIAQPYTIIFPKLMQKSRRKGLYNELKKYAERFEKNKKVRDSYFTLFFRGSFEIYQGKYLRFNYSNSQLPIEKNIEIIPN</sequence>
<comment type="caution">
    <text evidence="1">The sequence shown here is derived from an EMBL/GenBank/DDBJ whole genome shotgun (WGS) entry which is preliminary data.</text>
</comment>
<dbReference type="EMBL" id="JAHPJJ010000006">
    <property type="protein sequence ID" value="MBU9694880.1"/>
    <property type="molecule type" value="Genomic_DNA"/>
</dbReference>
<gene>
    <name evidence="1" type="ORF">KSL82_02950</name>
</gene>
<keyword evidence="2" id="KW-1185">Reference proteome</keyword>
<dbReference type="RefSeq" id="WP_102168440.1">
    <property type="nucleotide sequence ID" value="NZ_JAHPJJ010000006.1"/>
</dbReference>